<evidence type="ECO:0000256" key="1">
    <source>
        <dbReference type="ARBA" id="ARBA00011738"/>
    </source>
</evidence>
<proteinExistence type="predicted"/>
<dbReference type="EMBL" id="UFAJ01000415">
    <property type="protein sequence ID" value="SSD60667.1"/>
    <property type="molecule type" value="Genomic_DNA"/>
</dbReference>
<evidence type="ECO:0000313" key="6">
    <source>
        <dbReference type="Proteomes" id="UP000262825"/>
    </source>
</evidence>
<dbReference type="PANTHER" id="PTHR21221:SF1">
    <property type="entry name" value="UREIDOGLYCOLATE LYASE"/>
    <property type="match status" value="1"/>
</dbReference>
<organism evidence="5 6">
    <name type="scientific">Saccharomycodes ludwigii</name>
    <dbReference type="NCBI Taxonomy" id="36035"/>
    <lineage>
        <taxon>Eukaryota</taxon>
        <taxon>Fungi</taxon>
        <taxon>Dikarya</taxon>
        <taxon>Ascomycota</taxon>
        <taxon>Saccharomycotina</taxon>
        <taxon>Saccharomycetes</taxon>
        <taxon>Saccharomycodales</taxon>
        <taxon>Saccharomycodaceae</taxon>
        <taxon>Saccharomycodes</taxon>
    </lineage>
</organism>
<dbReference type="Pfam" id="PF04115">
    <property type="entry name" value="Ureidogly_lyase"/>
    <property type="match status" value="1"/>
</dbReference>
<keyword evidence="6" id="KW-1185">Reference proteome</keyword>
<protein>
    <submittedName>
        <fullName evidence="5">Related to Ureidoglycolate hydrolase</fullName>
    </submittedName>
</protein>
<dbReference type="VEuPathDB" id="FungiDB:SCODWIG_02428"/>
<dbReference type="GO" id="GO:0004848">
    <property type="term" value="F:ureidoglycolate hydrolase activity"/>
    <property type="evidence" value="ECO:0007669"/>
    <property type="project" value="InterPro"/>
</dbReference>
<sequence>MSTTKITINAEPLSVNNFRPYGSIVSPREQITKEIGEKQCNANQGTAIKIRKITQLQNDFNVKSTSNINIFQCFPQTIKTEEEKNTQHICKILEKHPYSSQTFIPLCGNPDKYQYLVIVSNGTDKPDFTSLKAFLCRGDQAVTYGKGTWHAPMIVINDAPITFSVLINECDIDEMDCVEYDNVQITVNL</sequence>
<dbReference type="AlphaFoldDB" id="A0A376B7K0"/>
<dbReference type="Proteomes" id="UP000262825">
    <property type="component" value="Unassembled WGS sequence"/>
</dbReference>
<comment type="catalytic activity">
    <reaction evidence="4">
        <text>(S)-ureidoglycolate = urea + glyoxylate</text>
        <dbReference type="Rhea" id="RHEA:11304"/>
        <dbReference type="ChEBI" id="CHEBI:16199"/>
        <dbReference type="ChEBI" id="CHEBI:36655"/>
        <dbReference type="ChEBI" id="CHEBI:57296"/>
        <dbReference type="EC" id="4.3.2.3"/>
    </reaction>
</comment>
<dbReference type="GO" id="GO:0050385">
    <property type="term" value="F:ureidoglycolate lyase activity"/>
    <property type="evidence" value="ECO:0007669"/>
    <property type="project" value="UniProtKB-EC"/>
</dbReference>
<comment type="subunit">
    <text evidence="1">Homodimer.</text>
</comment>
<dbReference type="InterPro" id="IPR011051">
    <property type="entry name" value="RmlC_Cupin_sf"/>
</dbReference>
<dbReference type="InterPro" id="IPR047233">
    <property type="entry name" value="UAH_cupin"/>
</dbReference>
<keyword evidence="3" id="KW-0456">Lyase</keyword>
<dbReference type="PANTHER" id="PTHR21221">
    <property type="entry name" value="UREIDOGLYCOLATE HYDROLASE"/>
    <property type="match status" value="1"/>
</dbReference>
<dbReference type="CDD" id="cd20298">
    <property type="entry name" value="cupin_UAH"/>
    <property type="match status" value="1"/>
</dbReference>
<dbReference type="OrthoDB" id="10266039at2759"/>
<dbReference type="GO" id="GO:0000256">
    <property type="term" value="P:allantoin catabolic process"/>
    <property type="evidence" value="ECO:0007669"/>
    <property type="project" value="InterPro"/>
</dbReference>
<evidence type="ECO:0000256" key="2">
    <source>
        <dbReference type="ARBA" id="ARBA00022631"/>
    </source>
</evidence>
<keyword evidence="5" id="KW-0378">Hydrolase</keyword>
<name>A0A376B7K0_9ASCO</name>
<dbReference type="GO" id="GO:0006144">
    <property type="term" value="P:purine nucleobase metabolic process"/>
    <property type="evidence" value="ECO:0007669"/>
    <property type="project" value="UniProtKB-KW"/>
</dbReference>
<accession>A0A376B7K0</accession>
<dbReference type="SUPFAM" id="SSF51182">
    <property type="entry name" value="RmlC-like cupins"/>
    <property type="match status" value="1"/>
</dbReference>
<evidence type="ECO:0000313" key="5">
    <source>
        <dbReference type="EMBL" id="SSD60667.1"/>
    </source>
</evidence>
<reference evidence="6" key="1">
    <citation type="submission" date="2018-06" db="EMBL/GenBank/DDBJ databases">
        <authorList>
            <person name="Guldener U."/>
        </authorList>
    </citation>
    <scope>NUCLEOTIDE SEQUENCE [LARGE SCALE GENOMIC DNA]</scope>
    <source>
        <strain evidence="6">UTAD17</strain>
    </source>
</reference>
<dbReference type="InterPro" id="IPR024060">
    <property type="entry name" value="Ureidoglycolate_lyase_dom_sf"/>
</dbReference>
<gene>
    <name evidence="5" type="ORF">SCODWIG_02428</name>
</gene>
<dbReference type="Gene3D" id="2.60.120.480">
    <property type="entry name" value="Ureidoglycolate hydrolase"/>
    <property type="match status" value="1"/>
</dbReference>
<evidence type="ECO:0000256" key="3">
    <source>
        <dbReference type="ARBA" id="ARBA00023239"/>
    </source>
</evidence>
<evidence type="ECO:0000256" key="4">
    <source>
        <dbReference type="ARBA" id="ARBA00047684"/>
    </source>
</evidence>
<dbReference type="InterPro" id="IPR007247">
    <property type="entry name" value="Ureidogly_lyase"/>
</dbReference>
<keyword evidence="2" id="KW-0659">Purine metabolism</keyword>